<dbReference type="InterPro" id="IPR013766">
    <property type="entry name" value="Thioredoxin_domain"/>
</dbReference>
<evidence type="ECO:0000256" key="6">
    <source>
        <dbReference type="ARBA" id="ARBA00023002"/>
    </source>
</evidence>
<dbReference type="PROSITE" id="PS51352">
    <property type="entry name" value="THIOREDOXIN_2"/>
    <property type="match status" value="1"/>
</dbReference>
<reference evidence="14 15" key="1">
    <citation type="journal article" date="2011" name="J. Bacteriol.">
        <title>Genome sequence of the mercury-methylating and pleomorphic Desulfovibrio africanus Strain Walvis Bay.</title>
        <authorList>
            <person name="Brown S.D."/>
            <person name="Wall J.D."/>
            <person name="Kucken A.M."/>
            <person name="Gilmour C.C."/>
            <person name="Podar M."/>
            <person name="Brandt C.C."/>
            <person name="Teshima H."/>
            <person name="Detter J.C."/>
            <person name="Han C.S."/>
            <person name="Land M.L."/>
            <person name="Lucas S."/>
            <person name="Han J."/>
            <person name="Pennacchio L."/>
            <person name="Nolan M."/>
            <person name="Pitluck S."/>
            <person name="Woyke T."/>
            <person name="Goodwin L."/>
            <person name="Palumbo A.V."/>
            <person name="Elias D.A."/>
        </authorList>
    </citation>
    <scope>NUCLEOTIDE SEQUENCE [LARGE SCALE GENOMIC DNA]</scope>
    <source>
        <strain evidence="14 15">Walvis Bay</strain>
    </source>
</reference>
<dbReference type="STRING" id="690850.Desaf_1221"/>
<dbReference type="InterPro" id="IPR036249">
    <property type="entry name" value="Thioredoxin-like_sf"/>
</dbReference>
<dbReference type="SUPFAM" id="SSF52833">
    <property type="entry name" value="Thioredoxin-like"/>
    <property type="match status" value="1"/>
</dbReference>
<dbReference type="PANTHER" id="PTHR42801">
    <property type="entry name" value="THIOREDOXIN-DEPENDENT PEROXIDE REDUCTASE"/>
    <property type="match status" value="1"/>
</dbReference>
<evidence type="ECO:0000256" key="2">
    <source>
        <dbReference type="ARBA" id="ARBA00011245"/>
    </source>
</evidence>
<evidence type="ECO:0000256" key="7">
    <source>
        <dbReference type="ARBA" id="ARBA00023157"/>
    </source>
</evidence>
<keyword evidence="4" id="KW-0575">Peroxidase</keyword>
<dbReference type="GO" id="GO:0034599">
    <property type="term" value="P:cellular response to oxidative stress"/>
    <property type="evidence" value="ECO:0007669"/>
    <property type="project" value="TreeGrafter"/>
</dbReference>
<evidence type="ECO:0000256" key="4">
    <source>
        <dbReference type="ARBA" id="ARBA00022559"/>
    </source>
</evidence>
<dbReference type="Proteomes" id="UP000007844">
    <property type="component" value="Chromosome"/>
</dbReference>
<comment type="subunit">
    <text evidence="2">Monomer.</text>
</comment>
<dbReference type="EMBL" id="CP003221">
    <property type="protein sequence ID" value="EGJ49560.1"/>
    <property type="molecule type" value="Genomic_DNA"/>
</dbReference>
<dbReference type="FunFam" id="3.40.30.10:FF:000007">
    <property type="entry name" value="Thioredoxin-dependent thiol peroxidase"/>
    <property type="match status" value="1"/>
</dbReference>
<evidence type="ECO:0000259" key="13">
    <source>
        <dbReference type="PROSITE" id="PS51352"/>
    </source>
</evidence>
<keyword evidence="7" id="KW-1015">Disulfide bond</keyword>
<keyword evidence="8" id="KW-0676">Redox-active center</keyword>
<dbReference type="KEGG" id="daf:Desaf_1221"/>
<feature type="domain" description="Thioredoxin" evidence="13">
    <location>
        <begin position="5"/>
        <end position="159"/>
    </location>
</feature>
<evidence type="ECO:0000256" key="12">
    <source>
        <dbReference type="ARBA" id="ARBA00049091"/>
    </source>
</evidence>
<dbReference type="GO" id="GO:0005737">
    <property type="term" value="C:cytoplasm"/>
    <property type="evidence" value="ECO:0007669"/>
    <property type="project" value="TreeGrafter"/>
</dbReference>
<comment type="similarity">
    <text evidence="10">Belongs to the peroxiredoxin family. BCP/PrxQ subfamily.</text>
</comment>
<dbReference type="EC" id="1.11.1.24" evidence="3"/>
<evidence type="ECO:0000256" key="10">
    <source>
        <dbReference type="ARBA" id="ARBA00038489"/>
    </source>
</evidence>
<dbReference type="GO" id="GO:0008379">
    <property type="term" value="F:thioredoxin peroxidase activity"/>
    <property type="evidence" value="ECO:0007669"/>
    <property type="project" value="TreeGrafter"/>
</dbReference>
<dbReference type="Pfam" id="PF00578">
    <property type="entry name" value="AhpC-TSA"/>
    <property type="match status" value="1"/>
</dbReference>
<dbReference type="RefSeq" id="WP_014259360.1">
    <property type="nucleotide sequence ID" value="NC_016629.1"/>
</dbReference>
<evidence type="ECO:0000256" key="1">
    <source>
        <dbReference type="ARBA" id="ARBA00003330"/>
    </source>
</evidence>
<evidence type="ECO:0000256" key="5">
    <source>
        <dbReference type="ARBA" id="ARBA00022862"/>
    </source>
</evidence>
<protein>
    <recommendedName>
        <fullName evidence="3">thioredoxin-dependent peroxiredoxin</fullName>
        <ecNumber evidence="3">1.11.1.24</ecNumber>
    </recommendedName>
    <alternativeName>
        <fullName evidence="9">Thioredoxin peroxidase</fullName>
    </alternativeName>
    <alternativeName>
        <fullName evidence="11">Thioredoxin-dependent peroxiredoxin Bcp</fullName>
    </alternativeName>
</protein>
<sequence length="168" mass="18353">MPNPPAIGSLAPDFCLPSPAGTKVCLSNLRGQWVVVYFYPRDASTGCTAEAMEFNERLREFHGLDCVVLGISRDSLASHERFIDKCKLMVPLLSDEGLSAIEAYGAWRAKKVYGKETMGVVRSTYLVDPQNVVRAAWPGVRRASGHAAEVLEKLREIVVGLAEAGKCK</sequence>
<comment type="catalytic activity">
    <reaction evidence="12">
        <text>a hydroperoxide + [thioredoxin]-dithiol = an alcohol + [thioredoxin]-disulfide + H2O</text>
        <dbReference type="Rhea" id="RHEA:62620"/>
        <dbReference type="Rhea" id="RHEA-COMP:10698"/>
        <dbReference type="Rhea" id="RHEA-COMP:10700"/>
        <dbReference type="ChEBI" id="CHEBI:15377"/>
        <dbReference type="ChEBI" id="CHEBI:29950"/>
        <dbReference type="ChEBI" id="CHEBI:30879"/>
        <dbReference type="ChEBI" id="CHEBI:35924"/>
        <dbReference type="ChEBI" id="CHEBI:50058"/>
        <dbReference type="EC" id="1.11.1.24"/>
    </reaction>
</comment>
<keyword evidence="5" id="KW-0049">Antioxidant</keyword>
<dbReference type="InterPro" id="IPR050924">
    <property type="entry name" value="Peroxiredoxin_BCP/PrxQ"/>
</dbReference>
<name>F3YYB6_DESAF</name>
<evidence type="ECO:0000313" key="14">
    <source>
        <dbReference type="EMBL" id="EGJ49560.1"/>
    </source>
</evidence>
<evidence type="ECO:0000313" key="15">
    <source>
        <dbReference type="Proteomes" id="UP000007844"/>
    </source>
</evidence>
<dbReference type="CDD" id="cd03017">
    <property type="entry name" value="PRX_BCP"/>
    <property type="match status" value="1"/>
</dbReference>
<organism evidence="14 15">
    <name type="scientific">Desulfocurvibacter africanus subsp. africanus str. Walvis Bay</name>
    <dbReference type="NCBI Taxonomy" id="690850"/>
    <lineage>
        <taxon>Bacteria</taxon>
        <taxon>Pseudomonadati</taxon>
        <taxon>Thermodesulfobacteriota</taxon>
        <taxon>Desulfovibrionia</taxon>
        <taxon>Desulfovibrionales</taxon>
        <taxon>Desulfovibrionaceae</taxon>
        <taxon>Desulfocurvibacter</taxon>
    </lineage>
</organism>
<accession>F3YYB6</accession>
<evidence type="ECO:0000256" key="9">
    <source>
        <dbReference type="ARBA" id="ARBA00032824"/>
    </source>
</evidence>
<proteinExistence type="inferred from homology"/>
<keyword evidence="6" id="KW-0560">Oxidoreductase</keyword>
<dbReference type="GO" id="GO:0045454">
    <property type="term" value="P:cell redox homeostasis"/>
    <property type="evidence" value="ECO:0007669"/>
    <property type="project" value="TreeGrafter"/>
</dbReference>
<dbReference type="HOGENOM" id="CLU_042529_14_1_7"/>
<dbReference type="Gene3D" id="3.40.30.10">
    <property type="entry name" value="Glutaredoxin"/>
    <property type="match status" value="1"/>
</dbReference>
<evidence type="ECO:0000256" key="3">
    <source>
        <dbReference type="ARBA" id="ARBA00013017"/>
    </source>
</evidence>
<dbReference type="AlphaFoldDB" id="F3YYB6"/>
<evidence type="ECO:0000256" key="11">
    <source>
        <dbReference type="ARBA" id="ARBA00042639"/>
    </source>
</evidence>
<dbReference type="eggNOG" id="COG1225">
    <property type="taxonomic scope" value="Bacteria"/>
</dbReference>
<gene>
    <name evidence="14" type="ORF">Desaf_1221</name>
</gene>
<dbReference type="InterPro" id="IPR000866">
    <property type="entry name" value="AhpC/TSA"/>
</dbReference>
<evidence type="ECO:0000256" key="8">
    <source>
        <dbReference type="ARBA" id="ARBA00023284"/>
    </source>
</evidence>
<comment type="function">
    <text evidence="1">Thiol-specific peroxidase that catalyzes the reduction of hydrogen peroxide and organic hydroperoxides to water and alcohols, respectively. Plays a role in cell protection against oxidative stress by detoxifying peroxides and as sensor of hydrogen peroxide-mediated signaling events.</text>
</comment>
<dbReference type="PANTHER" id="PTHR42801:SF4">
    <property type="entry name" value="AHPC_TSA FAMILY PROTEIN"/>
    <property type="match status" value="1"/>
</dbReference>
<keyword evidence="15" id="KW-1185">Reference proteome</keyword>